<dbReference type="InterPro" id="IPR003961">
    <property type="entry name" value="FN3_dom"/>
</dbReference>
<dbReference type="Proteomes" id="UP000286415">
    <property type="component" value="Unassembled WGS sequence"/>
</dbReference>
<dbReference type="PANTHER" id="PTHR46957">
    <property type="entry name" value="CYTOKINE RECEPTOR"/>
    <property type="match status" value="1"/>
</dbReference>
<accession>A0A8T1M5E9</accession>
<proteinExistence type="predicted"/>
<dbReference type="SUPFAM" id="SSF49265">
    <property type="entry name" value="Fibronectin type III"/>
    <property type="match status" value="3"/>
</dbReference>
<dbReference type="CDD" id="cd00063">
    <property type="entry name" value="FN3"/>
    <property type="match status" value="2"/>
</dbReference>
<dbReference type="PROSITE" id="PS50853">
    <property type="entry name" value="FN3"/>
    <property type="match status" value="3"/>
</dbReference>
<evidence type="ECO:0000313" key="3">
    <source>
        <dbReference type="Proteomes" id="UP000286415"/>
    </source>
</evidence>
<dbReference type="InterPro" id="IPR036116">
    <property type="entry name" value="FN3_sf"/>
</dbReference>
<dbReference type="SMART" id="SM00060">
    <property type="entry name" value="FN3"/>
    <property type="match status" value="5"/>
</dbReference>
<dbReference type="Gene3D" id="2.60.40.10">
    <property type="entry name" value="Immunoglobulins"/>
    <property type="match status" value="2"/>
</dbReference>
<dbReference type="InterPro" id="IPR050713">
    <property type="entry name" value="RTP_Phos/Ushers"/>
</dbReference>
<organism evidence="2 3">
    <name type="scientific">Clonorchis sinensis</name>
    <name type="common">Chinese liver fluke</name>
    <dbReference type="NCBI Taxonomy" id="79923"/>
    <lineage>
        <taxon>Eukaryota</taxon>
        <taxon>Metazoa</taxon>
        <taxon>Spiralia</taxon>
        <taxon>Lophotrochozoa</taxon>
        <taxon>Platyhelminthes</taxon>
        <taxon>Trematoda</taxon>
        <taxon>Digenea</taxon>
        <taxon>Opisthorchiida</taxon>
        <taxon>Opisthorchiata</taxon>
        <taxon>Opisthorchiidae</taxon>
        <taxon>Clonorchis</taxon>
    </lineage>
</organism>
<comment type="caution">
    <text evidence="2">The sequence shown here is derived from an EMBL/GenBank/DDBJ whole genome shotgun (WGS) entry which is preliminary data.</text>
</comment>
<dbReference type="GO" id="GO:0016020">
    <property type="term" value="C:membrane"/>
    <property type="evidence" value="ECO:0007669"/>
    <property type="project" value="UniProtKB-SubCell"/>
</dbReference>
<reference evidence="2 3" key="1">
    <citation type="journal article" date="2018" name="Biotechnol. Adv.">
        <title>Improved genomic resources and new bioinformatic workflow for the carcinogenic parasite Clonorchis sinensis: Biotechnological implications.</title>
        <authorList>
            <person name="Wang D."/>
            <person name="Korhonen P.K."/>
            <person name="Gasser R.B."/>
            <person name="Young N.D."/>
        </authorList>
    </citation>
    <scope>NUCLEOTIDE SEQUENCE [LARGE SCALE GENOMIC DNA]</scope>
    <source>
        <strain evidence="2">Cs-k2</strain>
    </source>
</reference>
<feature type="domain" description="Fibronectin type-III" evidence="1">
    <location>
        <begin position="1055"/>
        <end position="1150"/>
    </location>
</feature>
<dbReference type="EMBL" id="NIRI02000056">
    <property type="protein sequence ID" value="KAG5444360.1"/>
    <property type="molecule type" value="Genomic_DNA"/>
</dbReference>
<feature type="domain" description="Fibronectin type-III" evidence="1">
    <location>
        <begin position="858"/>
        <end position="957"/>
    </location>
</feature>
<protein>
    <recommendedName>
        <fullName evidence="1">Fibronectin type-III domain-containing protein</fullName>
    </recommendedName>
</protein>
<reference evidence="2 3" key="2">
    <citation type="journal article" date="2021" name="Genomics">
        <title>High-quality reference genome for Clonorchis sinensis.</title>
        <authorList>
            <person name="Young N.D."/>
            <person name="Stroehlein A.J."/>
            <person name="Kinkar L."/>
            <person name="Wang T."/>
            <person name="Sohn W.M."/>
            <person name="Chang B.C.H."/>
            <person name="Kaur P."/>
            <person name="Weisz D."/>
            <person name="Dudchenko O."/>
            <person name="Aiden E.L."/>
            <person name="Korhonen P.K."/>
            <person name="Gasser R.B."/>
        </authorList>
    </citation>
    <scope>NUCLEOTIDE SEQUENCE [LARGE SCALE GENOMIC DNA]</scope>
    <source>
        <strain evidence="2">Cs-k2</strain>
    </source>
</reference>
<feature type="non-terminal residue" evidence="2">
    <location>
        <position position="1"/>
    </location>
</feature>
<keyword evidence="3" id="KW-1185">Reference proteome</keyword>
<feature type="domain" description="Fibronectin type-III" evidence="1">
    <location>
        <begin position="1245"/>
        <end position="1340"/>
    </location>
</feature>
<dbReference type="InterPro" id="IPR013783">
    <property type="entry name" value="Ig-like_fold"/>
</dbReference>
<gene>
    <name evidence="2" type="ORF">CSKR_202988</name>
</gene>
<sequence length="1430" mass="161380">NQVRQNPCLPEIEQAKTVFPVVKNEAGTTNQFIYVSVPNRSDECPTEIHLYTGDDQKVEEVQPGVFKYIQDQRDRQLTYKLQVKVLHNSKQLFQRSVKSEPLGILPLKEFISNMHITVKILEGNPAVQVHFFDTAPTISESCCSMAFHVTQSLGNSSLQKSTNRPWVQFDGLASGSVYTYGIVAVAMYDTVHVYERRLPKMEVRTPEISANLLVEFGEHSPEALCNKNRLASECFLVLVGERFQLERAQVENHSLELSWTGTTSWNKVKVLLVNGGRTAEHEFLGNSGRVDGLQSCSSYELRFELYAGTVLLDISDNYILYTEYPDLSSVENLQVQTDELGQRVLWNQKTHEQCQLEYEITRSSDDPEVKTKTVVVTTTSHTFTDLVPGVLYSYKVRLMANQVPVRTVPFRSIVFEVKNNPKSTSQSVIFTPPGGLETCQITYTIIRRGSDGTKRMIFPQTERENLQADSDYTYQIEATKTYSGGKSFRALSNLLKLRTNPVIENITYVVKLLDDTSAIIIWNPLPAGNQIEVVIFQDDTAQAHLLSESHFTVTGLKMCDSLVVKLSLLNGNEITYVAPMKKYIHIPVLPTPTGIVVSELQSPLRHQIVWRPVDMAACKPAYRIQRSVGSNVEEFIRDGTKAEFYDIDRGLYRYRIQTVVGDYAASEPSAWEEVGHAVFDKLLATIRPGELVIEWAVNPNHIAQNVHIVITENGRVSQFAAPASQRTFVLPKGTPFCDPDILLYINVGGHLSSVVKAKTDWLIPPGTIRTPLIAVWNASGLRLNWKDSLHKEYHITKVYLTLTDASHTVMYAMDASEDEVTLPPTNMKCNPHLFFFAENAAGTSQILAPSISWELPTQPSQFAVNPLTHNIGHRVHWSDIKLETRFPSACEVTYRLTRVHLKNGNRRENVYLTKKLEMSFTDLQPGSTYVYKLQTKFAGLEVETEAIPEIEVHTPEAVYTPINPTITKTADNTWAIDWSGQLEAHKGNARVHVVLTKGDKLQWFSLPASRLRYSFPICSWNEDPYVFYAIENAAGTSPYIFVRDEAEFVKNKPATPATITIKSLSDHLGHSLSWTGPSNDRTCPGRYVYKVERTDWATPALNKVYKTSWGGSTFLDVEPGKTYGYRVSAIDDDLYTGEFSSWMNVTTPQLPTTPSVPVVTNNGTGIVINWEEHTKADEHVQKIHLALVHPTGHLDIKEFPRTITNFTLPISASDIGIRLYFATETNVGQSGFVHIPVEEHFSPAPPQGLSVELDEHVLSHHITWDCAWNSVSVEVNYRVKQWAKLDGDKVVIARFDTRNNHFIYPNVLPGVQYMYKVKTIVNGIASNYTSPVEAFVVQEPSFDTLPRVTCRGNLLSIRWNKAKLLMVPRISKVYILVTDNKWREFKTIPFEQGMFQMKTNWCYSGKMKIFFGMSNAAGHSRYLKLGVPVF</sequence>
<evidence type="ECO:0000313" key="2">
    <source>
        <dbReference type="EMBL" id="KAG5444360.1"/>
    </source>
</evidence>
<name>A0A8T1M5E9_CLOSI</name>
<dbReference type="PANTHER" id="PTHR46957:SF3">
    <property type="entry name" value="CYTOKINE RECEPTOR"/>
    <property type="match status" value="1"/>
</dbReference>
<dbReference type="OrthoDB" id="10406229at2759"/>
<evidence type="ECO:0000259" key="1">
    <source>
        <dbReference type="PROSITE" id="PS50853"/>
    </source>
</evidence>